<proteinExistence type="predicted"/>
<dbReference type="RefSeq" id="WP_058640975.1">
    <property type="nucleotide sequence ID" value="NZ_LDSL01000036.1"/>
</dbReference>
<dbReference type="Gene3D" id="3.40.50.2000">
    <property type="entry name" value="Glycogen Phosphorylase B"/>
    <property type="match status" value="1"/>
</dbReference>
<evidence type="ECO:0000313" key="3">
    <source>
        <dbReference type="Proteomes" id="UP000072741"/>
    </source>
</evidence>
<dbReference type="InterPro" id="IPR055259">
    <property type="entry name" value="YkvP/CgeB_Glyco_trans-like"/>
</dbReference>
<feature type="domain" description="Spore protein YkvP/CgeB glycosyl transferase-like" evidence="1">
    <location>
        <begin position="222"/>
        <end position="366"/>
    </location>
</feature>
<reference evidence="2 3" key="1">
    <citation type="journal article" date="2016" name="Front. Microbiol.">
        <title>Genomic Resource of Rice Seed Associated Bacteria.</title>
        <authorList>
            <person name="Midha S."/>
            <person name="Bansal K."/>
            <person name="Sharma S."/>
            <person name="Kumar N."/>
            <person name="Patil P.P."/>
            <person name="Chaudhry V."/>
            <person name="Patil P.B."/>
        </authorList>
    </citation>
    <scope>NUCLEOTIDE SEQUENCE [LARGE SCALE GENOMIC DNA]</scope>
    <source>
        <strain evidence="2 3">NS331</strain>
    </source>
</reference>
<dbReference type="Pfam" id="PF13524">
    <property type="entry name" value="Glyco_trans_1_2"/>
    <property type="match status" value="1"/>
</dbReference>
<dbReference type="Proteomes" id="UP000072741">
    <property type="component" value="Unassembled WGS sequence"/>
</dbReference>
<keyword evidence="2" id="KW-0808">Transferase</keyword>
<keyword evidence="3" id="KW-1185">Reference proteome</keyword>
<dbReference type="EMBL" id="LDSL01000036">
    <property type="protein sequence ID" value="KTT25106.1"/>
    <property type="molecule type" value="Genomic_DNA"/>
</dbReference>
<evidence type="ECO:0000259" key="1">
    <source>
        <dbReference type="Pfam" id="PF13524"/>
    </source>
</evidence>
<protein>
    <submittedName>
        <fullName evidence="2">Glycosyltransferase</fullName>
    </submittedName>
</protein>
<gene>
    <name evidence="2" type="ORF">NS331_05345</name>
</gene>
<accession>A0A147H5H5</accession>
<comment type="caution">
    <text evidence="2">The sequence shown here is derived from an EMBL/GenBank/DDBJ whole genome shotgun (WGS) entry which is preliminary data.</text>
</comment>
<dbReference type="OrthoDB" id="9813806at2"/>
<sequence length="377" mass="40933">MKAQDLPPGVAAGPPLAGRPLRIAILGLSITSSWGNGHATTWRALVRALAQREHDLLFLERDVPWYASHRDLPDPPFCRTALYDDLGMLQQRWGEAVAGADLVIVGSFVPEGIAVGDWVQRQARGLTAFYDIDTPVTLSALAQGTCTYLSRGQLPGYGLYLSFTGGPILARLEDDFGAQAARVLYCAVDPHLHAAGGAADPTHDLGYMGTHSDDRSAGLDALLLAPARRWRAGRFTVAGPNHPRTETWPANVQYVPHLAPPDHPAFYGSQRFTLNLTRADMRAAGWSPSVRLFEAAACGTPIISDRWCGIEDVLTPGREIFLADSADEVLALLRELPEDQRRAAGDAARRRVLSAHTADHRARELEAFVAERTGVRA</sequence>
<evidence type="ECO:0000313" key="2">
    <source>
        <dbReference type="EMBL" id="KTT25106.1"/>
    </source>
</evidence>
<organism evidence="2 3">
    <name type="scientific">Pseudacidovorax intermedius</name>
    <dbReference type="NCBI Taxonomy" id="433924"/>
    <lineage>
        <taxon>Bacteria</taxon>
        <taxon>Pseudomonadati</taxon>
        <taxon>Pseudomonadota</taxon>
        <taxon>Betaproteobacteria</taxon>
        <taxon>Burkholderiales</taxon>
        <taxon>Comamonadaceae</taxon>
        <taxon>Pseudacidovorax</taxon>
    </lineage>
</organism>
<dbReference type="SUPFAM" id="SSF53756">
    <property type="entry name" value="UDP-Glycosyltransferase/glycogen phosphorylase"/>
    <property type="match status" value="1"/>
</dbReference>
<dbReference type="GO" id="GO:0016740">
    <property type="term" value="F:transferase activity"/>
    <property type="evidence" value="ECO:0007669"/>
    <property type="project" value="UniProtKB-KW"/>
</dbReference>
<dbReference type="PATRIC" id="fig|433924.3.peg.2934"/>
<dbReference type="AlphaFoldDB" id="A0A147H5H5"/>
<name>A0A147H5H5_9BURK</name>